<evidence type="ECO:0000256" key="3">
    <source>
        <dbReference type="ARBA" id="ARBA00022989"/>
    </source>
</evidence>
<dbReference type="Proteomes" id="UP001172082">
    <property type="component" value="Unassembled WGS sequence"/>
</dbReference>
<feature type="transmembrane region" description="Helical" evidence="5">
    <location>
        <begin position="70"/>
        <end position="89"/>
    </location>
</feature>
<keyword evidence="3 5" id="KW-1133">Transmembrane helix</keyword>
<feature type="transmembrane region" description="Helical" evidence="5">
    <location>
        <begin position="396"/>
        <end position="428"/>
    </location>
</feature>
<proteinExistence type="predicted"/>
<evidence type="ECO:0000259" key="6">
    <source>
        <dbReference type="Pfam" id="PF00916"/>
    </source>
</evidence>
<feature type="transmembrane region" description="Helical" evidence="5">
    <location>
        <begin position="264"/>
        <end position="282"/>
    </location>
</feature>
<protein>
    <submittedName>
        <fullName evidence="7">SulP family inorganic anion transporter</fullName>
    </submittedName>
</protein>
<name>A0ABT8KMI6_9BACT</name>
<keyword evidence="4 5" id="KW-0472">Membrane</keyword>
<dbReference type="RefSeq" id="WP_346751950.1">
    <property type="nucleotide sequence ID" value="NZ_JAUJEA010000003.1"/>
</dbReference>
<feature type="transmembrane region" description="Helical" evidence="5">
    <location>
        <begin position="346"/>
        <end position="375"/>
    </location>
</feature>
<feature type="domain" description="SLC26A/SulP transporter" evidence="6">
    <location>
        <begin position="18"/>
        <end position="386"/>
    </location>
</feature>
<organism evidence="7 8">
    <name type="scientific">Splendidivirga corallicola</name>
    <dbReference type="NCBI Taxonomy" id="3051826"/>
    <lineage>
        <taxon>Bacteria</taxon>
        <taxon>Pseudomonadati</taxon>
        <taxon>Bacteroidota</taxon>
        <taxon>Cytophagia</taxon>
        <taxon>Cytophagales</taxon>
        <taxon>Splendidivirgaceae</taxon>
        <taxon>Splendidivirga</taxon>
    </lineage>
</organism>
<dbReference type="EMBL" id="JAUJEA010000003">
    <property type="protein sequence ID" value="MDN5201926.1"/>
    <property type="molecule type" value="Genomic_DNA"/>
</dbReference>
<dbReference type="Pfam" id="PF00916">
    <property type="entry name" value="Sulfate_transp"/>
    <property type="match status" value="1"/>
</dbReference>
<dbReference type="InterPro" id="IPR011547">
    <property type="entry name" value="SLC26A/SulP_dom"/>
</dbReference>
<dbReference type="PANTHER" id="PTHR11814">
    <property type="entry name" value="SULFATE TRANSPORTER"/>
    <property type="match status" value="1"/>
</dbReference>
<gene>
    <name evidence="7" type="ORF">QQ008_11145</name>
</gene>
<evidence type="ECO:0000256" key="5">
    <source>
        <dbReference type="SAM" id="Phobius"/>
    </source>
</evidence>
<feature type="transmembrane region" description="Helical" evidence="5">
    <location>
        <begin position="202"/>
        <end position="222"/>
    </location>
</feature>
<feature type="transmembrane region" description="Helical" evidence="5">
    <location>
        <begin position="303"/>
        <end position="326"/>
    </location>
</feature>
<feature type="transmembrane region" description="Helical" evidence="5">
    <location>
        <begin position="95"/>
        <end position="116"/>
    </location>
</feature>
<evidence type="ECO:0000313" key="7">
    <source>
        <dbReference type="EMBL" id="MDN5201926.1"/>
    </source>
</evidence>
<evidence type="ECO:0000256" key="4">
    <source>
        <dbReference type="ARBA" id="ARBA00023136"/>
    </source>
</evidence>
<comment type="subcellular location">
    <subcellularLocation>
        <location evidence="1">Membrane</location>
        <topology evidence="1">Multi-pass membrane protein</topology>
    </subcellularLocation>
</comment>
<evidence type="ECO:0000313" key="8">
    <source>
        <dbReference type="Proteomes" id="UP001172082"/>
    </source>
</evidence>
<evidence type="ECO:0000256" key="1">
    <source>
        <dbReference type="ARBA" id="ARBA00004141"/>
    </source>
</evidence>
<dbReference type="InterPro" id="IPR001902">
    <property type="entry name" value="SLC26A/SulP_fam"/>
</dbReference>
<keyword evidence="2 5" id="KW-0812">Transmembrane</keyword>
<feature type="transmembrane region" description="Helical" evidence="5">
    <location>
        <begin position="128"/>
        <end position="150"/>
    </location>
</feature>
<feature type="transmembrane region" description="Helical" evidence="5">
    <location>
        <begin position="46"/>
        <end position="63"/>
    </location>
</feature>
<comment type="caution">
    <text evidence="7">The sequence shown here is derived from an EMBL/GenBank/DDBJ whole genome shotgun (WGS) entry which is preliminary data.</text>
</comment>
<accession>A0ABT8KMI6</accession>
<keyword evidence="8" id="KW-1185">Reference proteome</keyword>
<evidence type="ECO:0000256" key="2">
    <source>
        <dbReference type="ARBA" id="ARBA00022692"/>
    </source>
</evidence>
<feature type="transmembrane region" description="Helical" evidence="5">
    <location>
        <begin position="170"/>
        <end position="190"/>
    </location>
</feature>
<sequence length="728" mass="81148">MTETPPFTGFKGIIHHWKEDVSAAVSVSLVALPLALGIALASGAPAMSGILAAIIGGVVTTFFRGSYVAINGPAAGLIVVVLTGVQTLGDENGSGFPYVLAAIVVAGVIQALLGLLKLGKLGDLFPASVVNGMLATIGIIIFVKQFHVALGVEVNSGSSLVALLEIPNSILKLNPFVTIISVVSLAILIIHPMIRNKVLKSIPAPLQVLIVAIPMVFLLNLFGDPSTKAFGYPVYIEAKYLINIPENLSDVIIFPNFSKMMLPQFWLVVLSITLVASIETLISTKAVDKLDHYKRRTDLNKDLFAVGLSSAVAGFLGGLPIITVIVRSSVNVHHNAKTKWSNLYHGLILLLLVFLFPFIIREIPQACLAAILVYTGYKLASPRVFKATLLKGWEQLLILIATIFASLAIDLLWGIVIGIITTLIIHWIRSQLNIRTFIRHLINTEINVVEESKNVVHVDIKGIANFAIMLKLINSLKGLGNQQNYIVNFSRTKLVDSTVLDFIHEHREKYFTQTDFEFIGLDVHKTSSAHPLALHVLERPMPRRLTSRQNDILHFAMEKQYRFHPGINWDLDYFEKFRFLEYHLIEYHRNRLIGSFKGDIHWLISDLTYNDGILMAREEHHITLMILFFPEEITPFSITKENTRQLKTLIRNENQTSELPTHLNDLGSLLSNNASYYIEGVDRKVLIYRKERLLSSKEIMSMHNFAKKFCEAKLKANGSVAELQSYLK</sequence>
<reference evidence="7" key="1">
    <citation type="submission" date="2023-06" db="EMBL/GenBank/DDBJ databases">
        <title>Genomic of Parafulvivirga corallium.</title>
        <authorList>
            <person name="Wang G."/>
        </authorList>
    </citation>
    <scope>NUCLEOTIDE SEQUENCE</scope>
    <source>
        <strain evidence="7">BMA10</strain>
    </source>
</reference>